<proteinExistence type="predicted"/>
<feature type="compositionally biased region" description="Basic and acidic residues" evidence="1">
    <location>
        <begin position="378"/>
        <end position="388"/>
    </location>
</feature>
<gene>
    <name evidence="3" type="ORF">J0B03_07280</name>
</gene>
<feature type="transmembrane region" description="Helical" evidence="2">
    <location>
        <begin position="56"/>
        <end position="79"/>
    </location>
</feature>
<sequence>MKGKWRSVTGYGLLAIGYLFVFWLRQDPLRVENLYSRGLYPVLMERYSRLVGHLPFSLAEALVVLFYLGVGGLIVYILYTLIRRNLPKPFPFFSFFKKMILLAASLFLIFQLSWGLNYHRVSFAGQTDLYVSPTTTEELASLCRSLTRQAVELRQQVTENEKGVFVPSRSMTELFQSAQEGYEAASSFFPMLAGNYGTPKGVFLSHFWSYMGTSGMYFPLTGEANVNITTPPYMIPATITHEMAHQHGYAREDEANFIAYVTAISHPSADFQYSGTMLALNNAMNQLYRADASLWEEIRASYSEGMLRDLADHHIYRDKYQGSLWETSNRVNDRYLMMNDQSDGVQSYGRMVDLLLALRRLDPHTFDGKEINPSFCRPPERESQKSSS</sequence>
<evidence type="ECO:0000256" key="2">
    <source>
        <dbReference type="SAM" id="Phobius"/>
    </source>
</evidence>
<protein>
    <submittedName>
        <fullName evidence="3">DUF3810 domain-containing protein</fullName>
    </submittedName>
</protein>
<evidence type="ECO:0000256" key="1">
    <source>
        <dbReference type="SAM" id="MobiDB-lite"/>
    </source>
</evidence>
<keyword evidence="2" id="KW-0812">Transmembrane</keyword>
<keyword evidence="2" id="KW-1133">Transmembrane helix</keyword>
<evidence type="ECO:0000313" key="4">
    <source>
        <dbReference type="Proteomes" id="UP000663499"/>
    </source>
</evidence>
<dbReference type="InterPro" id="IPR024294">
    <property type="entry name" value="DUF3810"/>
</dbReference>
<dbReference type="EMBL" id="CP071444">
    <property type="protein sequence ID" value="QSX07637.1"/>
    <property type="molecule type" value="Genomic_DNA"/>
</dbReference>
<feature type="region of interest" description="Disordered" evidence="1">
    <location>
        <begin position="369"/>
        <end position="388"/>
    </location>
</feature>
<accession>A0A974XD46</accession>
<dbReference type="Pfam" id="PF12725">
    <property type="entry name" value="DUF3810"/>
    <property type="match status" value="1"/>
</dbReference>
<feature type="transmembrane region" description="Helical" evidence="2">
    <location>
        <begin position="99"/>
        <end position="116"/>
    </location>
</feature>
<dbReference type="RefSeq" id="WP_207298979.1">
    <property type="nucleotide sequence ID" value="NZ_CP071444.1"/>
</dbReference>
<reference evidence="3" key="1">
    <citation type="submission" date="2021-03" db="EMBL/GenBank/DDBJ databases">
        <title>Alkalibacter marinus sp. nov., isolated from tidal flat sediment.</title>
        <authorList>
            <person name="Namirimu T."/>
            <person name="Yang J.-A."/>
            <person name="Yang S.-H."/>
            <person name="Kim Y.-J."/>
            <person name="Kwon K.K."/>
        </authorList>
    </citation>
    <scope>NUCLEOTIDE SEQUENCE</scope>
    <source>
        <strain evidence="3">ES005</strain>
    </source>
</reference>
<dbReference type="AlphaFoldDB" id="A0A974XD46"/>
<dbReference type="KEGG" id="alka:J0B03_07280"/>
<evidence type="ECO:0000313" key="3">
    <source>
        <dbReference type="EMBL" id="QSX07637.1"/>
    </source>
</evidence>
<name>A0A974XD46_9FIRM</name>
<organism evidence="3 4">
    <name type="scientific">Alkalibacter rhizosphaerae</name>
    <dbReference type="NCBI Taxonomy" id="2815577"/>
    <lineage>
        <taxon>Bacteria</taxon>
        <taxon>Bacillati</taxon>
        <taxon>Bacillota</taxon>
        <taxon>Clostridia</taxon>
        <taxon>Eubacteriales</taxon>
        <taxon>Eubacteriaceae</taxon>
        <taxon>Alkalibacter</taxon>
    </lineage>
</organism>
<feature type="transmembrane region" description="Helical" evidence="2">
    <location>
        <begin position="7"/>
        <end position="24"/>
    </location>
</feature>
<keyword evidence="4" id="KW-1185">Reference proteome</keyword>
<dbReference type="Proteomes" id="UP000663499">
    <property type="component" value="Chromosome"/>
</dbReference>
<keyword evidence="2" id="KW-0472">Membrane</keyword>